<reference evidence="3 4" key="1">
    <citation type="submission" date="2018-10" db="EMBL/GenBank/DDBJ databases">
        <title>Kocuria sp. M5W7-7, whole genome shotgun sequence.</title>
        <authorList>
            <person name="Tuo L."/>
        </authorList>
    </citation>
    <scope>NUCLEOTIDE SEQUENCE [LARGE SCALE GENOMIC DNA]</scope>
    <source>
        <strain evidence="3 4">M5W7-7</strain>
    </source>
</reference>
<keyword evidence="3" id="KW-0547">Nucleotide-binding</keyword>
<evidence type="ECO:0000313" key="3">
    <source>
        <dbReference type="EMBL" id="ROZ61588.1"/>
    </source>
</evidence>
<evidence type="ECO:0000259" key="2">
    <source>
        <dbReference type="Pfam" id="PF04326"/>
    </source>
</evidence>
<feature type="compositionally biased region" description="Basic and acidic residues" evidence="1">
    <location>
        <begin position="163"/>
        <end position="174"/>
    </location>
</feature>
<name>A0A3N3ZTU3_9MICC</name>
<dbReference type="Gene3D" id="3.30.950.30">
    <property type="entry name" value="Schlafen, AAA domain"/>
    <property type="match status" value="1"/>
</dbReference>
<proteinExistence type="predicted"/>
<protein>
    <submittedName>
        <fullName evidence="3">ATP-binding protein</fullName>
    </submittedName>
</protein>
<accession>A0A3N3ZTU3</accession>
<sequence length="188" mass="20887">MVRQDVERLLWTIEHGRRLHAPESQHVDLKEEANRRLNNGRVLPGHSENEEAAVYLAPEVCCMANTPLGGALVLGVEDGTLLPIGTELDADWLAERVFVLCGVRVAVERRYLLGHRVLILWVPESPTPVLGPDGKLRWRVQDSCLAVDLQTWWRARWHADEDPVSDVEPRHGDGGESGGLGVGEPTSE</sequence>
<dbReference type="Proteomes" id="UP000270616">
    <property type="component" value="Unassembled WGS sequence"/>
</dbReference>
<dbReference type="InterPro" id="IPR007421">
    <property type="entry name" value="Schlafen_AlbA_2_dom"/>
</dbReference>
<gene>
    <name evidence="3" type="ORF">EDL96_12890</name>
</gene>
<dbReference type="InterPro" id="IPR038461">
    <property type="entry name" value="Schlafen_AlbA_2_dom_sf"/>
</dbReference>
<evidence type="ECO:0000313" key="4">
    <source>
        <dbReference type="Proteomes" id="UP000270616"/>
    </source>
</evidence>
<feature type="region of interest" description="Disordered" evidence="1">
    <location>
        <begin position="163"/>
        <end position="188"/>
    </location>
</feature>
<keyword evidence="4" id="KW-1185">Reference proteome</keyword>
<organism evidence="3 4">
    <name type="scientific">Kocuria soli</name>
    <dbReference type="NCBI Taxonomy" id="2485125"/>
    <lineage>
        <taxon>Bacteria</taxon>
        <taxon>Bacillati</taxon>
        <taxon>Actinomycetota</taxon>
        <taxon>Actinomycetes</taxon>
        <taxon>Micrococcales</taxon>
        <taxon>Micrococcaceae</taxon>
        <taxon>Kocuria</taxon>
    </lineage>
</organism>
<dbReference type="Pfam" id="PF04326">
    <property type="entry name" value="SLFN_AlbA_2"/>
    <property type="match status" value="1"/>
</dbReference>
<dbReference type="GO" id="GO:0005524">
    <property type="term" value="F:ATP binding"/>
    <property type="evidence" value="ECO:0007669"/>
    <property type="project" value="UniProtKB-KW"/>
</dbReference>
<dbReference type="AlphaFoldDB" id="A0A3N3ZTU3"/>
<feature type="domain" description="Schlafen AlbA-2" evidence="2">
    <location>
        <begin position="23"/>
        <end position="146"/>
    </location>
</feature>
<evidence type="ECO:0000256" key="1">
    <source>
        <dbReference type="SAM" id="MobiDB-lite"/>
    </source>
</evidence>
<keyword evidence="3" id="KW-0067">ATP-binding</keyword>
<dbReference type="EMBL" id="RKMF01000021">
    <property type="protein sequence ID" value="ROZ61588.1"/>
    <property type="molecule type" value="Genomic_DNA"/>
</dbReference>
<comment type="caution">
    <text evidence="3">The sequence shown here is derived from an EMBL/GenBank/DDBJ whole genome shotgun (WGS) entry which is preliminary data.</text>
</comment>